<evidence type="ECO:0000256" key="1">
    <source>
        <dbReference type="SAM" id="MobiDB-lite"/>
    </source>
</evidence>
<accession>A0A6J4R4R4</accession>
<gene>
    <name evidence="2" type="ORF">AVDCRST_MAG02-2140</name>
</gene>
<protein>
    <submittedName>
        <fullName evidence="2">Uncharacterized protein</fullName>
    </submittedName>
</protein>
<dbReference type="AlphaFoldDB" id="A0A6J4R4R4"/>
<reference evidence="2" key="1">
    <citation type="submission" date="2020-02" db="EMBL/GenBank/DDBJ databases">
        <authorList>
            <person name="Meier V. D."/>
        </authorList>
    </citation>
    <scope>NUCLEOTIDE SEQUENCE</scope>
    <source>
        <strain evidence="2">AVDCRST_MAG02</strain>
    </source>
</reference>
<evidence type="ECO:0000313" key="2">
    <source>
        <dbReference type="EMBL" id="CAA9460086.1"/>
    </source>
</evidence>
<dbReference type="EMBL" id="CADCVH010000069">
    <property type="protein sequence ID" value="CAA9460086.1"/>
    <property type="molecule type" value="Genomic_DNA"/>
</dbReference>
<feature type="region of interest" description="Disordered" evidence="1">
    <location>
        <begin position="27"/>
        <end position="59"/>
    </location>
</feature>
<name>A0A6J4R4R4_9ACTN</name>
<proteinExistence type="predicted"/>
<organism evidence="2">
    <name type="scientific">uncultured Rubrobacteraceae bacterium</name>
    <dbReference type="NCBI Taxonomy" id="349277"/>
    <lineage>
        <taxon>Bacteria</taxon>
        <taxon>Bacillati</taxon>
        <taxon>Actinomycetota</taxon>
        <taxon>Rubrobacteria</taxon>
        <taxon>Rubrobacterales</taxon>
        <taxon>Rubrobacteraceae</taxon>
        <taxon>environmental samples</taxon>
    </lineage>
</organism>
<sequence>MARLSDRELGALARAISGRLQAVVPEGGKTEIARDPKKRWPRAANGTPGVRDSGKDFPDPEAAVVSGTLRLWYGTGTRGDPLWSFRLSPWRG</sequence>